<reference evidence="6 11" key="3">
    <citation type="submission" date="2019-12" db="EMBL/GenBank/DDBJ databases">
        <title>Bacillus toyonensis BV-17 genome.</title>
        <authorList>
            <person name="Chen J."/>
        </authorList>
    </citation>
    <scope>NUCLEOTIDE SEQUENCE [LARGE SCALE GENOMIC DNA]</scope>
    <source>
        <strain evidence="6 11">BV-17</strain>
    </source>
</reference>
<dbReference type="EMBL" id="CP047044">
    <property type="protein sequence ID" value="QHA18990.1"/>
    <property type="molecule type" value="Genomic_DNA"/>
</dbReference>
<organism evidence="4 10">
    <name type="scientific">Bacillus toyonensis</name>
    <dbReference type="NCBI Taxonomy" id="155322"/>
    <lineage>
        <taxon>Bacteria</taxon>
        <taxon>Bacillati</taxon>
        <taxon>Bacillota</taxon>
        <taxon>Bacilli</taxon>
        <taxon>Bacillales</taxon>
        <taxon>Bacillaceae</taxon>
        <taxon>Bacillus</taxon>
        <taxon>Bacillus cereus group</taxon>
    </lineage>
</organism>
<reference evidence="9 10" key="2">
    <citation type="submission" date="2017-09" db="EMBL/GenBank/DDBJ databases">
        <title>Large-scale bioinformatics analysis of Bacillus genomes uncovers conserved roles of natural products in bacterial physiology.</title>
        <authorList>
            <consortium name="Agbiome Team Llc"/>
            <person name="Bleich R.M."/>
            <person name="Grubbs K.J."/>
            <person name="Santa Maria K.C."/>
            <person name="Allen S.E."/>
            <person name="Farag S."/>
            <person name="Shank E.A."/>
            <person name="Bowers A."/>
        </authorList>
    </citation>
    <scope>NUCLEOTIDE SEQUENCE [LARGE SCALE GENOMIC DNA]</scope>
    <source>
        <strain evidence="5 9">AFS042148</strain>
        <strain evidence="4 10">AFS094862</strain>
    </source>
</reference>
<name>A0A2C3ZEF0_9BACI</name>
<dbReference type="Pfam" id="PF14037">
    <property type="entry name" value="YoqO"/>
    <property type="match status" value="1"/>
</dbReference>
<dbReference type="EMBL" id="NUAJ01000026">
    <property type="protein sequence ID" value="PEN50336.1"/>
    <property type="molecule type" value="Genomic_DNA"/>
</dbReference>
<feature type="transmembrane region" description="Helical" evidence="1">
    <location>
        <begin position="87"/>
        <end position="111"/>
    </location>
</feature>
<keyword evidence="1" id="KW-1133">Transmembrane helix</keyword>
<dbReference type="Proteomes" id="UP000440820">
    <property type="component" value="Chromosome"/>
</dbReference>
<feature type="transmembrane region" description="Helical" evidence="1">
    <location>
        <begin position="30"/>
        <end position="46"/>
    </location>
</feature>
<evidence type="ECO:0000313" key="3">
    <source>
        <dbReference type="EMBL" id="PEN87545.1"/>
    </source>
</evidence>
<evidence type="ECO:0000313" key="8">
    <source>
        <dbReference type="Proteomes" id="UP000220934"/>
    </source>
</evidence>
<keyword evidence="11" id="KW-1185">Reference proteome</keyword>
<dbReference type="InterPro" id="IPR025621">
    <property type="entry name" value="YoqO"/>
</dbReference>
<gene>
    <name evidence="3" type="ORF">CN551_17005</name>
    <name evidence="2" type="ORF">CN596_23570</name>
    <name evidence="5" type="ORF">COF62_00895</name>
    <name evidence="4" type="ORF">CON73_23990</name>
    <name evidence="6" type="ORF">GPA05_18855</name>
</gene>
<protein>
    <recommendedName>
        <fullName evidence="12">Permease</fullName>
    </recommendedName>
</protein>
<sequence>MREKVGYYGVLGCLIVSIISAQFLKSEWTPFILCIGIFIFAPLYRWKEWKTYSRKKKIIYSIEFVIIISTIPFLLKKGYEQMNDIAIFQGWLLVAKWLYLLFILIVVTAIAKKANGKIFVNE</sequence>
<dbReference type="RefSeq" id="WP_001208471.1">
    <property type="nucleotide sequence ID" value="NZ_CP036052.1"/>
</dbReference>
<dbReference type="Proteomes" id="UP000220934">
    <property type="component" value="Unassembled WGS sequence"/>
</dbReference>
<feature type="transmembrane region" description="Helical" evidence="1">
    <location>
        <begin position="58"/>
        <end position="75"/>
    </location>
</feature>
<dbReference type="Proteomes" id="UP000224044">
    <property type="component" value="Unassembled WGS sequence"/>
</dbReference>
<reference evidence="7 8" key="1">
    <citation type="submission" date="2017-09" db="EMBL/GenBank/DDBJ databases">
        <title>Large-scale bioinformatics analysis of Bacillus genomes uncovers conserved roles of natural products in bacterial physiology.</title>
        <authorList>
            <consortium name="Agbiome Team Llc"/>
            <person name="Bleich R.M."/>
            <person name="Kirk G.J."/>
            <person name="Santa Maria K.C."/>
            <person name="Allen S.E."/>
            <person name="Farag S."/>
            <person name="Shank E.A."/>
            <person name="Bowers A."/>
        </authorList>
    </citation>
    <scope>NUCLEOTIDE SEQUENCE [LARGE SCALE GENOMIC DNA]</scope>
    <source>
        <strain evidence="3 7">AFS027629</strain>
        <strain evidence="2 8">AFS027958</strain>
    </source>
</reference>
<dbReference type="Proteomes" id="UP000220078">
    <property type="component" value="Unassembled WGS sequence"/>
</dbReference>
<evidence type="ECO:0000313" key="6">
    <source>
        <dbReference type="EMBL" id="QHA18990.1"/>
    </source>
</evidence>
<dbReference type="Proteomes" id="UP000225320">
    <property type="component" value="Unassembled WGS sequence"/>
</dbReference>
<dbReference type="EMBL" id="NUAP01000029">
    <property type="protein sequence ID" value="PEN87545.1"/>
    <property type="molecule type" value="Genomic_DNA"/>
</dbReference>
<proteinExistence type="predicted"/>
<dbReference type="GeneID" id="64185185"/>
<dbReference type="EMBL" id="NVOI01000100">
    <property type="protein sequence ID" value="PGG85128.1"/>
    <property type="molecule type" value="Genomic_DNA"/>
</dbReference>
<dbReference type="AlphaFoldDB" id="A0A2C3ZEF0"/>
<evidence type="ECO:0008006" key="12">
    <source>
        <dbReference type="Google" id="ProtNLM"/>
    </source>
</evidence>
<evidence type="ECO:0000313" key="5">
    <source>
        <dbReference type="EMBL" id="PHE18149.1"/>
    </source>
</evidence>
<dbReference type="EMBL" id="NUSY01000001">
    <property type="protein sequence ID" value="PHE18149.1"/>
    <property type="molecule type" value="Genomic_DNA"/>
</dbReference>
<evidence type="ECO:0000313" key="11">
    <source>
        <dbReference type="Proteomes" id="UP000440820"/>
    </source>
</evidence>
<evidence type="ECO:0000313" key="10">
    <source>
        <dbReference type="Proteomes" id="UP000225320"/>
    </source>
</evidence>
<keyword evidence="1" id="KW-0472">Membrane</keyword>
<feature type="transmembrane region" description="Helical" evidence="1">
    <location>
        <begin position="7"/>
        <end position="24"/>
    </location>
</feature>
<evidence type="ECO:0000313" key="4">
    <source>
        <dbReference type="EMBL" id="PGG85128.1"/>
    </source>
</evidence>
<evidence type="ECO:0000313" key="2">
    <source>
        <dbReference type="EMBL" id="PEN50336.1"/>
    </source>
</evidence>
<accession>A0A2C3ZEF0</accession>
<evidence type="ECO:0000313" key="9">
    <source>
        <dbReference type="Proteomes" id="UP000224044"/>
    </source>
</evidence>
<evidence type="ECO:0000256" key="1">
    <source>
        <dbReference type="SAM" id="Phobius"/>
    </source>
</evidence>
<evidence type="ECO:0000313" key="7">
    <source>
        <dbReference type="Proteomes" id="UP000220078"/>
    </source>
</evidence>
<keyword evidence="1" id="KW-0812">Transmembrane</keyword>